<dbReference type="EMBL" id="FOHK01000002">
    <property type="protein sequence ID" value="SES82329.1"/>
    <property type="molecule type" value="Genomic_DNA"/>
</dbReference>
<dbReference type="Proteomes" id="UP000199308">
    <property type="component" value="Unassembled WGS sequence"/>
</dbReference>
<accession>A0A1H9ZKS6</accession>
<dbReference type="PROSITE" id="PS51257">
    <property type="entry name" value="PROKAR_LIPOPROTEIN"/>
    <property type="match status" value="1"/>
</dbReference>
<name>A0A1H9ZKS6_THASX</name>
<evidence type="ECO:0000256" key="1">
    <source>
        <dbReference type="SAM" id="SignalP"/>
    </source>
</evidence>
<dbReference type="RefSeq" id="WP_093327405.1">
    <property type="nucleotide sequence ID" value="NZ_AP027363.1"/>
</dbReference>
<feature type="chain" id="PRO_5011778120" description="TRAP transporter T-component" evidence="1">
    <location>
        <begin position="20"/>
        <end position="282"/>
    </location>
</feature>
<feature type="signal peptide" evidence="1">
    <location>
        <begin position="1"/>
        <end position="19"/>
    </location>
</feature>
<protein>
    <recommendedName>
        <fullName evidence="4">TRAP transporter T-component</fullName>
    </recommendedName>
</protein>
<evidence type="ECO:0000313" key="3">
    <source>
        <dbReference type="Proteomes" id="UP000199308"/>
    </source>
</evidence>
<reference evidence="2 3" key="1">
    <citation type="submission" date="2016-10" db="EMBL/GenBank/DDBJ databases">
        <authorList>
            <person name="de Groot N.N."/>
        </authorList>
    </citation>
    <scope>NUCLEOTIDE SEQUENCE [LARGE SCALE GENOMIC DNA]</scope>
    <source>
        <strain evidence="2 3">DSM 19706</strain>
    </source>
</reference>
<organism evidence="2 3">
    <name type="scientific">Thalassotalea agarivorans</name>
    <name type="common">Thalassomonas agarivorans</name>
    <dbReference type="NCBI Taxonomy" id="349064"/>
    <lineage>
        <taxon>Bacteria</taxon>
        <taxon>Pseudomonadati</taxon>
        <taxon>Pseudomonadota</taxon>
        <taxon>Gammaproteobacteria</taxon>
        <taxon>Alteromonadales</taxon>
        <taxon>Colwelliaceae</taxon>
        <taxon>Thalassotalea</taxon>
    </lineage>
</organism>
<evidence type="ECO:0008006" key="4">
    <source>
        <dbReference type="Google" id="ProtNLM"/>
    </source>
</evidence>
<dbReference type="AlphaFoldDB" id="A0A1H9ZKS6"/>
<evidence type="ECO:0000313" key="2">
    <source>
        <dbReference type="EMBL" id="SES82329.1"/>
    </source>
</evidence>
<gene>
    <name evidence="2" type="ORF">SAMN05660429_00496</name>
</gene>
<proteinExistence type="predicted"/>
<keyword evidence="3" id="KW-1185">Reference proteome</keyword>
<keyword evidence="1" id="KW-0732">Signal</keyword>
<sequence length="282" mass="32779">MAQVIKTTLIILMTFVLLACGDKNTEKLDKQAIAKILQKFQKTYSTKGIEAAYSYISKQSKLHPREMAIKANKIGSQIRLYELDQKMGHFTDLEKKAVIEVKNDVNHAIFLYEKMEDSEQINYNGMPLLLAGVLEAIYQYEESIKIFEKYFDEEQHIQHPTLYVSGAQYANSLAFIGRKNEGDALYLSVYNANKKDEKIVMAYLRYQGIHHGYERMNSFYQEYVESYRLFAGLDFQVCYVSEFKLETQKAVSCYQDFSQKYTASWGNEDFINHADTYVQENS</sequence>